<dbReference type="PANTHER" id="PTHR13370:SF3">
    <property type="entry name" value="TRNA (GUANINE(10)-N2)-METHYLTRANSFERASE HOMOLOG"/>
    <property type="match status" value="1"/>
</dbReference>
<dbReference type="InterPro" id="IPR000241">
    <property type="entry name" value="RlmKL-like_Mtase"/>
</dbReference>
<keyword evidence="3 10" id="KW-0820">tRNA-binding</keyword>
<dbReference type="AlphaFoldDB" id="A0A7C8N3X7"/>
<dbReference type="InterPro" id="IPR002052">
    <property type="entry name" value="DNA_methylase_N6_adenine_CS"/>
</dbReference>
<dbReference type="PROSITE" id="PS00092">
    <property type="entry name" value="N6_MTASE"/>
    <property type="match status" value="1"/>
</dbReference>
<dbReference type="EC" id="2.1.1.214" evidence="9"/>
<evidence type="ECO:0000256" key="3">
    <source>
        <dbReference type="ARBA" id="ARBA00022555"/>
    </source>
</evidence>
<dbReference type="InterPro" id="IPR016691">
    <property type="entry name" value="TRMT11"/>
</dbReference>
<keyword evidence="7 10" id="KW-0819">tRNA processing</keyword>
<dbReference type="Proteomes" id="UP000475325">
    <property type="component" value="Unassembled WGS sequence"/>
</dbReference>
<gene>
    <name evidence="13" type="ORF">TWF102_001600</name>
</gene>
<proteinExistence type="inferred from homology"/>
<organism evidence="13 14">
    <name type="scientific">Orbilia oligospora</name>
    <name type="common">Nematode-trapping fungus</name>
    <name type="synonym">Arthrobotrys oligospora</name>
    <dbReference type="NCBI Taxonomy" id="2813651"/>
    <lineage>
        <taxon>Eukaryota</taxon>
        <taxon>Fungi</taxon>
        <taxon>Dikarya</taxon>
        <taxon>Ascomycota</taxon>
        <taxon>Pezizomycotina</taxon>
        <taxon>Orbiliomycetes</taxon>
        <taxon>Orbiliales</taxon>
        <taxon>Orbiliaceae</taxon>
        <taxon>Orbilia</taxon>
    </lineage>
</organism>
<evidence type="ECO:0000256" key="6">
    <source>
        <dbReference type="ARBA" id="ARBA00022691"/>
    </source>
</evidence>
<evidence type="ECO:0000256" key="1">
    <source>
        <dbReference type="ARBA" id="ARBA00004496"/>
    </source>
</evidence>
<dbReference type="Pfam" id="PF01170">
    <property type="entry name" value="UPF0020"/>
    <property type="match status" value="1"/>
</dbReference>
<evidence type="ECO:0000313" key="13">
    <source>
        <dbReference type="EMBL" id="KAF3081639.1"/>
    </source>
</evidence>
<evidence type="ECO:0000256" key="7">
    <source>
        <dbReference type="ARBA" id="ARBA00022694"/>
    </source>
</evidence>
<comment type="subcellular location">
    <subcellularLocation>
        <location evidence="1">Cytoplasm</location>
    </subcellularLocation>
</comment>
<dbReference type="EMBL" id="WIQW01000124">
    <property type="protein sequence ID" value="KAF3081639.1"/>
    <property type="molecule type" value="Genomic_DNA"/>
</dbReference>
<evidence type="ECO:0000256" key="4">
    <source>
        <dbReference type="ARBA" id="ARBA00022603"/>
    </source>
</evidence>
<sequence>MFNSSRALLRIYHTPGFLKSIHEIVSPRKRNINISLFPAYYKGSSIKVRTISSSSTISVEMAATADSLAPVSNLPPPMREYLIHFAQVHETFRKPELESLAKLFNIDYEILQYSEKAPFARIALKSNEAAKTLISRSILSKAIYELWGTGTTYDEVHTSVKSRTSHLWHLYKTCSFKFGFESFNGMRTESHKKELIELFSYVGFDGPIRMKNPDELFVIMEDYEATSMVDLERFAALNIDEKAETPSRNPTHLDEPHQIYFTRFIGKSSRAIIETYDLKKRNYIGTTSMDAELSLVTANMAHVGPGKLAYDPFVGTGSFAVACAHFGAVTFGSDIDGRMIRGTKSGKSLRSNFEQYKIMDRYGDMFVSDLTNSPLGRFGATAEGGKKRSEQIFDAIICDPPYGVREGLKVLGSRDPSRPKVPTIIDGVAQHTLKDFVPPKRPYSFDKMLNDIMNFASTHLVPNGRLCIWLPTADEDFNEFSVPTHRNLKLESICVQNFNKWSRRLLTYTRYEVDQDQPVVDEEALPDATEETLDSAKARLARTADALNPFRRKVNPTVSSREVTYTLILFPHFNSTSRALRHLHQKINHHILKTRHILREYIPKNISFFFFTNFYEL</sequence>
<evidence type="ECO:0000256" key="5">
    <source>
        <dbReference type="ARBA" id="ARBA00022679"/>
    </source>
</evidence>
<dbReference type="InterPro" id="IPR029063">
    <property type="entry name" value="SAM-dependent_MTases_sf"/>
</dbReference>
<keyword evidence="4 10" id="KW-0489">Methyltransferase</keyword>
<dbReference type="GO" id="GO:0005737">
    <property type="term" value="C:cytoplasm"/>
    <property type="evidence" value="ECO:0007669"/>
    <property type="project" value="UniProtKB-SubCell"/>
</dbReference>
<keyword evidence="2" id="KW-0963">Cytoplasm</keyword>
<evidence type="ECO:0000259" key="11">
    <source>
        <dbReference type="Pfam" id="PF01170"/>
    </source>
</evidence>
<dbReference type="GO" id="GO:0008033">
    <property type="term" value="P:tRNA processing"/>
    <property type="evidence" value="ECO:0007669"/>
    <property type="project" value="UniProtKB-UniRule"/>
</dbReference>
<evidence type="ECO:0000256" key="10">
    <source>
        <dbReference type="PROSITE-ProRule" id="PRU00959"/>
    </source>
</evidence>
<comment type="similarity">
    <text evidence="10">Belongs to the class I-like SAM-binding methyltransferase superfamily. TRM11 methyltransferase family.</text>
</comment>
<reference evidence="13 14" key="1">
    <citation type="submission" date="2019-06" db="EMBL/GenBank/DDBJ databases">
        <authorList>
            <person name="Palmer J.M."/>
        </authorList>
    </citation>
    <scope>NUCLEOTIDE SEQUENCE [LARGE SCALE GENOMIC DNA]</scope>
    <source>
        <strain evidence="13 14">TWF102</strain>
    </source>
</reference>
<accession>A0A7C8N3X7</accession>
<evidence type="ECO:0000256" key="8">
    <source>
        <dbReference type="ARBA" id="ARBA00022884"/>
    </source>
</evidence>
<evidence type="ECO:0000256" key="2">
    <source>
        <dbReference type="ARBA" id="ARBA00022490"/>
    </source>
</evidence>
<dbReference type="GO" id="GO:0160102">
    <property type="term" value="F:tRNA (guanine(10)-N2)-methyltransferase activity"/>
    <property type="evidence" value="ECO:0007669"/>
    <property type="project" value="UniProtKB-EC"/>
</dbReference>
<dbReference type="Pfam" id="PF25904">
    <property type="entry name" value="Tmrp11_N"/>
    <property type="match status" value="1"/>
</dbReference>
<dbReference type="InterPro" id="IPR059073">
    <property type="entry name" value="TRMT11_N"/>
</dbReference>
<keyword evidence="5 10" id="KW-0808">Transferase</keyword>
<dbReference type="Gene3D" id="3.40.50.150">
    <property type="entry name" value="Vaccinia Virus protein VP39"/>
    <property type="match status" value="1"/>
</dbReference>
<name>A0A7C8N3X7_ORBOL</name>
<keyword evidence="6 10" id="KW-0949">S-adenosyl-L-methionine</keyword>
<evidence type="ECO:0000256" key="9">
    <source>
        <dbReference type="ARBA" id="ARBA00066937"/>
    </source>
</evidence>
<feature type="domain" description="Ribosomal RNA large subunit methyltransferase K/L-like methyltransferase" evidence="11">
    <location>
        <begin position="280"/>
        <end position="407"/>
    </location>
</feature>
<protein>
    <recommendedName>
        <fullName evidence="9">tRNA (guanine(10)-N(2))-methyltransferase</fullName>
        <ecNumber evidence="9">2.1.1.214</ecNumber>
    </recommendedName>
</protein>
<dbReference type="GO" id="GO:0000049">
    <property type="term" value="F:tRNA binding"/>
    <property type="evidence" value="ECO:0007669"/>
    <property type="project" value="UniProtKB-UniRule"/>
</dbReference>
<evidence type="ECO:0000313" key="14">
    <source>
        <dbReference type="Proteomes" id="UP000475325"/>
    </source>
</evidence>
<feature type="domain" description="tRNA (guanine(10)-N(2))-methyltransferase TRMT11 N-terminal" evidence="12">
    <location>
        <begin position="80"/>
        <end position="228"/>
    </location>
</feature>
<dbReference type="GO" id="GO:0043527">
    <property type="term" value="C:tRNA methyltransferase complex"/>
    <property type="evidence" value="ECO:0007669"/>
    <property type="project" value="UniProtKB-ARBA"/>
</dbReference>
<comment type="caution">
    <text evidence="13">The sequence shown here is derived from an EMBL/GenBank/DDBJ whole genome shotgun (WGS) entry which is preliminary data.</text>
</comment>
<keyword evidence="8 10" id="KW-0694">RNA-binding</keyword>
<dbReference type="GO" id="GO:0032259">
    <property type="term" value="P:methylation"/>
    <property type="evidence" value="ECO:0007669"/>
    <property type="project" value="UniProtKB-UniRule"/>
</dbReference>
<evidence type="ECO:0000259" key="12">
    <source>
        <dbReference type="Pfam" id="PF25904"/>
    </source>
</evidence>
<dbReference type="PANTHER" id="PTHR13370">
    <property type="entry name" value="RNA METHYLASE-RELATED"/>
    <property type="match status" value="1"/>
</dbReference>
<dbReference type="SUPFAM" id="SSF53335">
    <property type="entry name" value="S-adenosyl-L-methionine-dependent methyltransferases"/>
    <property type="match status" value="1"/>
</dbReference>
<dbReference type="PROSITE" id="PS51627">
    <property type="entry name" value="SAM_MT_TRM11"/>
    <property type="match status" value="1"/>
</dbReference>